<sequence>MRLFTTGCTGFIGHALVPALEDAGHELILATRHPDRARRLSSKAQVVVADTRQPGPWQAHVATAEGVINLAGEPIAEKRWTDEHKTLLQQSRIATTRNLVEPIAAADPGPQVLISASAVGYYGTSETRECSEVSACGADFLAHLCQEWEAATQPAQRCCRVVVLRIGIVLGPDGGALGKMLPVFRLGVGGPVGSGRQWMSWIHRTDLCRLIVAALTDPAFRGAYNAVAPSPVTMGEMAASLGRVMGRPSLLPVPSPLLQALLGDGAMVVLKGQKVRSDGLKERGFNFAYPRLSEALEDIVHAPS</sequence>
<name>A0A0G2J5L4_9SYNE</name>
<evidence type="ECO:0000313" key="4">
    <source>
        <dbReference type="EMBL" id="KKZ13234.1"/>
    </source>
</evidence>
<dbReference type="SUPFAM" id="SSF51735">
    <property type="entry name" value="NAD(P)-binding Rossmann-fold domains"/>
    <property type="match status" value="1"/>
</dbReference>
<comment type="similarity">
    <text evidence="1">Belongs to the NAD(P)-dependent epimerase/dehydratase family. SDR39U1 subfamily.</text>
</comment>
<protein>
    <submittedName>
        <fullName evidence="4">Multidrug MFS transporter</fullName>
    </submittedName>
</protein>
<dbReference type="PANTHER" id="PTHR11092:SF0">
    <property type="entry name" value="EPIMERASE FAMILY PROTEIN SDR39U1"/>
    <property type="match status" value="1"/>
</dbReference>
<dbReference type="PANTHER" id="PTHR11092">
    <property type="entry name" value="SUGAR NUCLEOTIDE EPIMERASE RELATED"/>
    <property type="match status" value="1"/>
</dbReference>
<dbReference type="PATRIC" id="fig|1604020.3.peg.1044"/>
<evidence type="ECO:0000256" key="1">
    <source>
        <dbReference type="ARBA" id="ARBA00009353"/>
    </source>
</evidence>
<dbReference type="Proteomes" id="UP000035067">
    <property type="component" value="Unassembled WGS sequence"/>
</dbReference>
<feature type="domain" description="DUF1731" evidence="3">
    <location>
        <begin position="253"/>
        <end position="299"/>
    </location>
</feature>
<gene>
    <name evidence="4" type="ORF">TE42_01000</name>
</gene>
<dbReference type="Pfam" id="PF01370">
    <property type="entry name" value="Epimerase"/>
    <property type="match status" value="1"/>
</dbReference>
<feature type="domain" description="NAD-dependent epimerase/dehydratase" evidence="2">
    <location>
        <begin position="6"/>
        <end position="220"/>
    </location>
</feature>
<dbReference type="InterPro" id="IPR001509">
    <property type="entry name" value="Epimerase_deHydtase"/>
</dbReference>
<proteinExistence type="inferred from homology"/>
<reference evidence="4 5" key="1">
    <citation type="submission" date="2015-01" db="EMBL/GenBank/DDBJ databases">
        <title>Lifestyle Evolution in Cyanobacterial Symbionts of Sponges.</title>
        <authorList>
            <person name="Burgsdorf I."/>
            <person name="Slaby B.M."/>
            <person name="Handley K.M."/>
            <person name="Haber M."/>
            <person name="Blom J."/>
            <person name="Marshall C.W."/>
            <person name="Gilbert J.A."/>
            <person name="Hentschel U."/>
            <person name="Steindler L."/>
        </authorList>
    </citation>
    <scope>NUCLEOTIDE SEQUENCE [LARGE SCALE GENOMIC DNA]</scope>
    <source>
        <strain evidence="4">SP3</strain>
    </source>
</reference>
<dbReference type="InterPro" id="IPR010099">
    <property type="entry name" value="SDR39U1"/>
</dbReference>
<dbReference type="Gene3D" id="3.40.50.720">
    <property type="entry name" value="NAD(P)-binding Rossmann-like Domain"/>
    <property type="match status" value="1"/>
</dbReference>
<dbReference type="Pfam" id="PF08338">
    <property type="entry name" value="DUF1731"/>
    <property type="match status" value="1"/>
</dbReference>
<dbReference type="EMBL" id="JXQG01000003">
    <property type="protein sequence ID" value="KKZ13234.1"/>
    <property type="molecule type" value="Genomic_DNA"/>
</dbReference>
<dbReference type="CDD" id="cd05242">
    <property type="entry name" value="SDR_a8"/>
    <property type="match status" value="1"/>
</dbReference>
<evidence type="ECO:0000313" key="5">
    <source>
        <dbReference type="Proteomes" id="UP000035067"/>
    </source>
</evidence>
<dbReference type="InterPro" id="IPR036291">
    <property type="entry name" value="NAD(P)-bd_dom_sf"/>
</dbReference>
<evidence type="ECO:0000259" key="3">
    <source>
        <dbReference type="Pfam" id="PF08338"/>
    </source>
</evidence>
<accession>A0A0G2J5L4</accession>
<dbReference type="NCBIfam" id="TIGR01777">
    <property type="entry name" value="yfcH"/>
    <property type="match status" value="1"/>
</dbReference>
<comment type="caution">
    <text evidence="4">The sequence shown here is derived from an EMBL/GenBank/DDBJ whole genome shotgun (WGS) entry which is preliminary data.</text>
</comment>
<dbReference type="InterPro" id="IPR013549">
    <property type="entry name" value="DUF1731"/>
</dbReference>
<organism evidence="4 5">
    <name type="scientific">Candidatus Synechococcus spongiarum SP3</name>
    <dbReference type="NCBI Taxonomy" id="1604020"/>
    <lineage>
        <taxon>Bacteria</taxon>
        <taxon>Bacillati</taxon>
        <taxon>Cyanobacteriota</taxon>
        <taxon>Cyanophyceae</taxon>
        <taxon>Synechococcales</taxon>
        <taxon>Synechococcaceae</taxon>
        <taxon>Synechococcus</taxon>
    </lineage>
</organism>
<dbReference type="AlphaFoldDB" id="A0A0G2J5L4"/>
<evidence type="ECO:0000259" key="2">
    <source>
        <dbReference type="Pfam" id="PF01370"/>
    </source>
</evidence>